<dbReference type="Proteomes" id="UP000427373">
    <property type="component" value="Chromosome"/>
</dbReference>
<keyword evidence="2" id="KW-0378">Hydrolase</keyword>
<evidence type="ECO:0000313" key="2">
    <source>
        <dbReference type="EMBL" id="QGR16193.1"/>
    </source>
</evidence>
<proteinExistence type="predicted"/>
<keyword evidence="3" id="KW-1185">Reference proteome</keyword>
<dbReference type="GeneID" id="42800087"/>
<dbReference type="Proteomes" id="UP000582213">
    <property type="component" value="Unassembled WGS sequence"/>
</dbReference>
<dbReference type="PANTHER" id="PTHR42967:SF1">
    <property type="entry name" value="MBL FOLD METALLO-HYDROLASE"/>
    <property type="match status" value="1"/>
</dbReference>
<evidence type="ECO:0000313" key="1">
    <source>
        <dbReference type="EMBL" id="MBB5252874.1"/>
    </source>
</evidence>
<evidence type="ECO:0000313" key="4">
    <source>
        <dbReference type="Proteomes" id="UP000582213"/>
    </source>
</evidence>
<dbReference type="RefSeq" id="WP_156013769.1">
    <property type="nucleotide sequence ID" value="NZ_CP045484.1"/>
</dbReference>
<protein>
    <submittedName>
        <fullName evidence="2">Hydrolase</fullName>
    </submittedName>
    <submittedName>
        <fullName evidence="1">L-ascorbate metabolism protein UlaG (Beta-lactamase superfamily)</fullName>
    </submittedName>
</protein>
<dbReference type="SUPFAM" id="SSF56281">
    <property type="entry name" value="Metallo-hydrolase/oxidoreductase"/>
    <property type="match status" value="1"/>
</dbReference>
<reference evidence="1 4" key="2">
    <citation type="submission" date="2020-08" db="EMBL/GenBank/DDBJ databases">
        <title>Genomic Encyclopedia of Type Strains, Phase IV (KMG-IV): sequencing the most valuable type-strain genomes for metagenomic binning, comparative biology and taxonomic classification.</title>
        <authorList>
            <person name="Goeker M."/>
        </authorList>
    </citation>
    <scope>NUCLEOTIDE SEQUENCE [LARGE SCALE GENOMIC DNA]</scope>
    <source>
        <strain evidence="1 4">DSM 12421</strain>
    </source>
</reference>
<name>A0A650CEA6_SULOH</name>
<gene>
    <name evidence="2" type="ORF">D1869_02530</name>
    <name evidence="1" type="ORF">HNQ62_000607</name>
</gene>
<dbReference type="KEGG" id="soh:D1869_02530"/>
<organism evidence="2 3">
    <name type="scientific">Sulfurisphaera ohwakuensis</name>
    <dbReference type="NCBI Taxonomy" id="69656"/>
    <lineage>
        <taxon>Archaea</taxon>
        <taxon>Thermoproteota</taxon>
        <taxon>Thermoprotei</taxon>
        <taxon>Sulfolobales</taxon>
        <taxon>Sulfolobaceae</taxon>
        <taxon>Sulfurisphaera</taxon>
    </lineage>
</organism>
<dbReference type="GO" id="GO:0016787">
    <property type="term" value="F:hydrolase activity"/>
    <property type="evidence" value="ECO:0007669"/>
    <property type="project" value="UniProtKB-KW"/>
</dbReference>
<accession>A0A650CEA6</accession>
<dbReference type="Pfam" id="PF13483">
    <property type="entry name" value="Lactamase_B_3"/>
    <property type="match status" value="1"/>
</dbReference>
<dbReference type="OrthoDB" id="28313at2157"/>
<dbReference type="PANTHER" id="PTHR42967">
    <property type="entry name" value="METAL DEPENDENT HYDROLASE"/>
    <property type="match status" value="1"/>
</dbReference>
<reference evidence="2 3" key="1">
    <citation type="submission" date="2019-10" db="EMBL/GenBank/DDBJ databases">
        <title>Genome Sequences from Six Type Strain Members of the Archaeal Family Sulfolobaceae: Acidianus ambivalens, Acidianus infernus, Metallosphaera prunae, Stygiolobus azoricus, Sulfolobus metallicus, and Sulfurisphaera ohwakuensis.</title>
        <authorList>
            <person name="Counts J.A."/>
            <person name="Kelly R.M."/>
        </authorList>
    </citation>
    <scope>NUCLEOTIDE SEQUENCE [LARGE SCALE GENOMIC DNA]</scope>
    <source>
        <strain evidence="2 3">TA-1</strain>
    </source>
</reference>
<dbReference type="EMBL" id="JACHFY010000002">
    <property type="protein sequence ID" value="MBB5252874.1"/>
    <property type="molecule type" value="Genomic_DNA"/>
</dbReference>
<dbReference type="InterPro" id="IPR036866">
    <property type="entry name" value="RibonucZ/Hydroxyglut_hydro"/>
</dbReference>
<dbReference type="Gene3D" id="3.60.15.10">
    <property type="entry name" value="Ribonuclease Z/Hydroxyacylglutathione hydrolase-like"/>
    <property type="match status" value="1"/>
</dbReference>
<dbReference type="AlphaFoldDB" id="A0A650CEA6"/>
<dbReference type="EMBL" id="CP045484">
    <property type="protein sequence ID" value="QGR16193.1"/>
    <property type="molecule type" value="Genomic_DNA"/>
</dbReference>
<sequence>MIKFFYHSSFLLDNKILLDPHDGGSIGLPRPETKADLILITHNHYDHNAYEIIPHKDVKIKYYGEFNYASYTIEGLKAYHDKEKGKRRGETAIYRIVNPNGKLIVHMGDIGHMPDDQILEKIKNPDILMIPVGGVITINALEAKEIIDKLNPKITIPMHYWIKGHFMPLDPLDNFLEVINRKTIEIREKEVDENSIEKGSILIFKV</sequence>
<evidence type="ECO:0000313" key="3">
    <source>
        <dbReference type="Proteomes" id="UP000427373"/>
    </source>
</evidence>